<feature type="compositionally biased region" description="Basic and acidic residues" evidence="1">
    <location>
        <begin position="35"/>
        <end position="44"/>
    </location>
</feature>
<evidence type="ECO:0000256" key="1">
    <source>
        <dbReference type="SAM" id="MobiDB-lite"/>
    </source>
</evidence>
<dbReference type="VEuPathDB" id="FungiDB:ACJ73_09827"/>
<gene>
    <name evidence="2" type="ORF">ACJ73_09827</name>
</gene>
<reference evidence="2 3" key="1">
    <citation type="submission" date="2015-08" db="EMBL/GenBank/DDBJ databases">
        <title>Emmonsia species relationships and genome sequence.</title>
        <authorList>
            <person name="Cuomo C.A."/>
            <person name="Schwartz I.S."/>
            <person name="Kenyon C."/>
            <person name="De Hoog G.S."/>
            <person name="Govender N.P."/>
            <person name="Botha A."/>
            <person name="Moreno L."/>
            <person name="De Vries M."/>
            <person name="Munoz J.F."/>
            <person name="Stielow J.B."/>
        </authorList>
    </citation>
    <scope>NUCLEOTIDE SEQUENCE [LARGE SCALE GENOMIC DNA]</scope>
    <source>
        <strain evidence="2 3">EI222</strain>
    </source>
</reference>
<evidence type="ECO:0000313" key="3">
    <source>
        <dbReference type="Proteomes" id="UP000242791"/>
    </source>
</evidence>
<sequence>MLPKPNPQEGPYLGTRSRSISRRFDPTVEDDAGSDIERRTRYDSPEPVDPLQSPPPQTVLKNQPSYEARLKQRMARDASEFTPDAGAGSPSDTP</sequence>
<evidence type="ECO:0000313" key="2">
    <source>
        <dbReference type="EMBL" id="OJD10357.1"/>
    </source>
</evidence>
<name>A0A1J9Q5C5_9EURO</name>
<dbReference type="AlphaFoldDB" id="A0A1J9Q5C5"/>
<protein>
    <submittedName>
        <fullName evidence="2">Uncharacterized protein</fullName>
    </submittedName>
</protein>
<comment type="caution">
    <text evidence="2">The sequence shown here is derived from an EMBL/GenBank/DDBJ whole genome shotgun (WGS) entry which is preliminary data.</text>
</comment>
<keyword evidence="3" id="KW-1185">Reference proteome</keyword>
<dbReference type="EMBL" id="LGTZ01003039">
    <property type="protein sequence ID" value="OJD10357.1"/>
    <property type="molecule type" value="Genomic_DNA"/>
</dbReference>
<feature type="region of interest" description="Disordered" evidence="1">
    <location>
        <begin position="1"/>
        <end position="94"/>
    </location>
</feature>
<feature type="non-terminal residue" evidence="2">
    <location>
        <position position="94"/>
    </location>
</feature>
<accession>A0A1J9Q5C5</accession>
<organism evidence="2 3">
    <name type="scientific">Blastomyces percursus</name>
    <dbReference type="NCBI Taxonomy" id="1658174"/>
    <lineage>
        <taxon>Eukaryota</taxon>
        <taxon>Fungi</taxon>
        <taxon>Dikarya</taxon>
        <taxon>Ascomycota</taxon>
        <taxon>Pezizomycotina</taxon>
        <taxon>Eurotiomycetes</taxon>
        <taxon>Eurotiomycetidae</taxon>
        <taxon>Onygenales</taxon>
        <taxon>Ajellomycetaceae</taxon>
        <taxon>Blastomyces</taxon>
    </lineage>
</organism>
<dbReference type="Proteomes" id="UP000242791">
    <property type="component" value="Unassembled WGS sequence"/>
</dbReference>
<feature type="compositionally biased region" description="Basic and acidic residues" evidence="1">
    <location>
        <begin position="68"/>
        <end position="79"/>
    </location>
</feature>
<proteinExistence type="predicted"/>